<protein>
    <submittedName>
        <fullName evidence="3">Uncharacterized protein</fullName>
    </submittedName>
</protein>
<organism evidence="3 4">
    <name type="scientific">Gomphillus americanus</name>
    <dbReference type="NCBI Taxonomy" id="1940652"/>
    <lineage>
        <taxon>Eukaryota</taxon>
        <taxon>Fungi</taxon>
        <taxon>Dikarya</taxon>
        <taxon>Ascomycota</taxon>
        <taxon>Pezizomycotina</taxon>
        <taxon>Lecanoromycetes</taxon>
        <taxon>OSLEUM clade</taxon>
        <taxon>Ostropomycetidae</taxon>
        <taxon>Ostropales</taxon>
        <taxon>Graphidaceae</taxon>
        <taxon>Gomphilloideae</taxon>
        <taxon>Gomphillus</taxon>
    </lineage>
</organism>
<feature type="chain" id="PRO_5034776547" evidence="2">
    <location>
        <begin position="19"/>
        <end position="251"/>
    </location>
</feature>
<keyword evidence="4" id="KW-1185">Reference proteome</keyword>
<sequence length="251" mass="27775">MRCSILLTILSAVTLTISLPTKDYTQHEITKSQLQSRDYNHMYTLQTRSPAPGLGVSKQILASCTRQRERKRPKPVVIGNSSPPKQTSQASALQMTEADRLATIRRLEKGYAFKNMGLPPLRHTQSAPGLEVHGRPWSTLRSRRYPSYTTMSSARAAAYEHEGPSTPSPSGLHPKFSSGPAEMMVSYDVLQKRPGEPGYIAPSAFRASRVPERSVISIPDRKAPRQRESGSSLNGVGETEKRFSCFGCFKP</sequence>
<gene>
    <name evidence="3" type="ORF">GOMPHAMPRED_004552</name>
</gene>
<feature type="region of interest" description="Disordered" evidence="1">
    <location>
        <begin position="211"/>
        <end position="239"/>
    </location>
</feature>
<comment type="caution">
    <text evidence="3">The sequence shown here is derived from an EMBL/GenBank/DDBJ whole genome shotgun (WGS) entry which is preliminary data.</text>
</comment>
<dbReference type="AlphaFoldDB" id="A0A8H3FNL8"/>
<accession>A0A8H3FNL8</accession>
<feature type="compositionally biased region" description="Polar residues" evidence="1">
    <location>
        <begin position="79"/>
        <end position="94"/>
    </location>
</feature>
<evidence type="ECO:0000256" key="2">
    <source>
        <dbReference type="SAM" id="SignalP"/>
    </source>
</evidence>
<evidence type="ECO:0000313" key="4">
    <source>
        <dbReference type="Proteomes" id="UP000664169"/>
    </source>
</evidence>
<dbReference type="EMBL" id="CAJPDQ010000028">
    <property type="protein sequence ID" value="CAF9927933.1"/>
    <property type="molecule type" value="Genomic_DNA"/>
</dbReference>
<evidence type="ECO:0000313" key="3">
    <source>
        <dbReference type="EMBL" id="CAF9927933.1"/>
    </source>
</evidence>
<feature type="compositionally biased region" description="Basic and acidic residues" evidence="1">
    <location>
        <begin position="219"/>
        <end position="228"/>
    </location>
</feature>
<evidence type="ECO:0000256" key="1">
    <source>
        <dbReference type="SAM" id="MobiDB-lite"/>
    </source>
</evidence>
<feature type="region of interest" description="Disordered" evidence="1">
    <location>
        <begin position="65"/>
        <end position="94"/>
    </location>
</feature>
<name>A0A8H3FNL8_9LECA</name>
<reference evidence="3" key="1">
    <citation type="submission" date="2021-03" db="EMBL/GenBank/DDBJ databases">
        <authorList>
            <person name="Tagirdzhanova G."/>
        </authorList>
    </citation>
    <scope>NUCLEOTIDE SEQUENCE</scope>
</reference>
<dbReference type="Proteomes" id="UP000664169">
    <property type="component" value="Unassembled WGS sequence"/>
</dbReference>
<feature type="signal peptide" evidence="2">
    <location>
        <begin position="1"/>
        <end position="18"/>
    </location>
</feature>
<proteinExistence type="predicted"/>
<keyword evidence="2" id="KW-0732">Signal</keyword>